<dbReference type="STRING" id="877455.Metbo_1577"/>
<organism evidence="1 2">
    <name type="scientific">Methanobacterium lacus (strain AL-21)</name>
    <dbReference type="NCBI Taxonomy" id="877455"/>
    <lineage>
        <taxon>Archaea</taxon>
        <taxon>Methanobacteriati</taxon>
        <taxon>Methanobacteriota</taxon>
        <taxon>Methanomada group</taxon>
        <taxon>Methanobacteria</taxon>
        <taxon>Methanobacteriales</taxon>
        <taxon>Methanobacteriaceae</taxon>
        <taxon>Methanobacterium</taxon>
    </lineage>
</organism>
<protein>
    <submittedName>
        <fullName evidence="1">Uncharacterized protein</fullName>
    </submittedName>
</protein>
<evidence type="ECO:0000313" key="1">
    <source>
        <dbReference type="EMBL" id="ADZ09804.1"/>
    </source>
</evidence>
<dbReference type="RefSeq" id="WP_013645155.1">
    <property type="nucleotide sequence ID" value="NC_015216.1"/>
</dbReference>
<dbReference type="KEGG" id="mel:Metbo_1577"/>
<reference evidence="1 2" key="2">
    <citation type="journal article" date="2014" name="Int. J. Syst. Evol. Microbiol.">
        <title>Methanobacterium paludis sp. nov. and a novel strain of Methanobacterium lacus isolated from northern peatlands.</title>
        <authorList>
            <person name="Cadillo-Quiroz H."/>
            <person name="Brauer S.L."/>
            <person name="Goodson N."/>
            <person name="Yavitt J.B."/>
            <person name="Zinder S.H."/>
        </authorList>
    </citation>
    <scope>NUCLEOTIDE SEQUENCE [LARGE SCALE GENOMIC DNA]</scope>
    <source>
        <strain evidence="1 2">AL-21</strain>
    </source>
</reference>
<dbReference type="AlphaFoldDB" id="F0T8X6"/>
<dbReference type="HOGENOM" id="CLU_1987637_0_0_2"/>
<dbReference type="OrthoDB" id="71291at2157"/>
<evidence type="ECO:0000313" key="2">
    <source>
        <dbReference type="Proteomes" id="UP000007490"/>
    </source>
</evidence>
<name>F0T8X6_METLA</name>
<accession>F0T8X6</accession>
<gene>
    <name evidence="1" type="ordered locus">Metbo_1577</name>
</gene>
<keyword evidence="2" id="KW-1185">Reference proteome</keyword>
<sequence length="125" mass="14663">MRVSEGVTRGKIAELNNPEIFREREEVVVFKRDEFNRIYRSMMEQINHVNQIHLYLDESETWKLMGYWPKIMERVYIIDRNMDALLKNEPLQCYLDAFLESSVGSFSGEVAASKGKVSVKDMLPI</sequence>
<dbReference type="Proteomes" id="UP000007490">
    <property type="component" value="Chromosome"/>
</dbReference>
<dbReference type="GeneID" id="10278033"/>
<proteinExistence type="predicted"/>
<reference evidence="2" key="1">
    <citation type="submission" date="2011-02" db="EMBL/GenBank/DDBJ databases">
        <title>Complete sequence of Methanobacterium sp. AL-21.</title>
        <authorList>
            <consortium name="US DOE Joint Genome Institute"/>
            <person name="Lucas S."/>
            <person name="Copeland A."/>
            <person name="Lapidus A."/>
            <person name="Cheng J.-F."/>
            <person name="Goodwin L."/>
            <person name="Pitluck S."/>
            <person name="Chertkov O."/>
            <person name="Detter J.C."/>
            <person name="Han C."/>
            <person name="Tapia R."/>
            <person name="Land M."/>
            <person name="Hauser L."/>
            <person name="Kyrpides N."/>
            <person name="Ivanova N."/>
            <person name="Mikhailova N."/>
            <person name="Pagani I."/>
            <person name="Cadillo-Quiroz H."/>
            <person name="Imachi H."/>
            <person name="Zinder S."/>
            <person name="Liu W."/>
            <person name="Woyke T."/>
        </authorList>
    </citation>
    <scope>NUCLEOTIDE SEQUENCE [LARGE SCALE GENOMIC DNA]</scope>
    <source>
        <strain evidence="2">AL-21</strain>
    </source>
</reference>
<dbReference type="EMBL" id="CP002551">
    <property type="protein sequence ID" value="ADZ09804.1"/>
    <property type="molecule type" value="Genomic_DNA"/>
</dbReference>